<dbReference type="AlphaFoldDB" id="A0A2U9PKP3"/>
<dbReference type="GO" id="GO:0004601">
    <property type="term" value="F:peroxidase activity"/>
    <property type="evidence" value="ECO:0007669"/>
    <property type="project" value="UniProtKB-KW"/>
</dbReference>
<evidence type="ECO:0000313" key="3">
    <source>
        <dbReference type="EMBL" id="AWT52313.1"/>
    </source>
</evidence>
<evidence type="ECO:0000256" key="1">
    <source>
        <dbReference type="ARBA" id="ARBA00022801"/>
    </source>
</evidence>
<organism evidence="3 4">
    <name type="scientific">Mycolicibacterium smegmatis (strain MKD8)</name>
    <name type="common">Mycobacterium smegmatis</name>
    <dbReference type="NCBI Taxonomy" id="1214915"/>
    <lineage>
        <taxon>Bacteria</taxon>
        <taxon>Bacillati</taxon>
        <taxon>Actinomycetota</taxon>
        <taxon>Actinomycetes</taxon>
        <taxon>Mycobacteriales</taxon>
        <taxon>Mycobacteriaceae</taxon>
        <taxon>Mycolicibacterium</taxon>
    </lineage>
</organism>
<dbReference type="PANTHER" id="PTHR43798">
    <property type="entry name" value="MONOACYLGLYCEROL LIPASE"/>
    <property type="match status" value="1"/>
</dbReference>
<proteinExistence type="predicted"/>
<evidence type="ECO:0000259" key="2">
    <source>
        <dbReference type="Pfam" id="PF00561"/>
    </source>
</evidence>
<dbReference type="GO" id="GO:0016020">
    <property type="term" value="C:membrane"/>
    <property type="evidence" value="ECO:0007669"/>
    <property type="project" value="TreeGrafter"/>
</dbReference>
<dbReference type="Gene3D" id="3.40.50.1820">
    <property type="entry name" value="alpha/beta hydrolase"/>
    <property type="match status" value="1"/>
</dbReference>
<dbReference type="RefSeq" id="WP_003892697.1">
    <property type="nucleotide sequence ID" value="NZ_CP027541.1"/>
</dbReference>
<dbReference type="InterPro" id="IPR000073">
    <property type="entry name" value="AB_hydrolase_1"/>
</dbReference>
<accession>A0A2U9PKP3</accession>
<dbReference type="InterPro" id="IPR050266">
    <property type="entry name" value="AB_hydrolase_sf"/>
</dbReference>
<evidence type="ECO:0000313" key="4">
    <source>
        <dbReference type="Proteomes" id="UP000011200"/>
    </source>
</evidence>
<name>A0A2U9PKP3_MYCSE</name>
<keyword evidence="3" id="KW-0575">Peroxidase</keyword>
<reference evidence="3 4" key="1">
    <citation type="journal article" date="2013" name="Genome Announc.">
        <title>Draft genome sequence of MKD8, a conjugal recipient Mycobacterium smegmatis strain.</title>
        <authorList>
            <person name="Gray T.A."/>
            <person name="Palumbo M.J."/>
            <person name="Derbyshire K.M."/>
        </authorList>
    </citation>
    <scope>NUCLEOTIDE SEQUENCE [LARGE SCALE GENOMIC DNA]</scope>
    <source>
        <strain evidence="3 4">MKD8</strain>
    </source>
</reference>
<feature type="domain" description="AB hydrolase-1" evidence="2">
    <location>
        <begin position="43"/>
        <end position="266"/>
    </location>
</feature>
<sequence length="281" mass="30374">MDRRYLTQEALADLATVPATSRWVVTNSLALHVLDYNAAPAVPPLLVLPGITSPAITMNFVAVELTDIAHPYVVDIRGRGLSDSATSYTLDDYAEDVEAIVDDLALDDVSILGHSMGARIAAVVAARGRVPLRSLLLADPPMSGPGRGPYPTTFETFLAQLAEARAGTTTAEVAKAWPRWPQSEQRLRAHWLSSCDVEAVSQTHRGFEEDDFFDVWPKLTSTTTLIYGSDSPMVPADGVEHARSMNPQANLETIPDAGHMLFWDNPAPALASVRRALSGSK</sequence>
<dbReference type="Proteomes" id="UP000011200">
    <property type="component" value="Chromosome"/>
</dbReference>
<protein>
    <submittedName>
        <fullName evidence="3">Non-heme bromoperoxidase BPO-A2</fullName>
    </submittedName>
</protein>
<keyword evidence="1" id="KW-0378">Hydrolase</keyword>
<dbReference type="GO" id="GO:0016787">
    <property type="term" value="F:hydrolase activity"/>
    <property type="evidence" value="ECO:0007669"/>
    <property type="project" value="UniProtKB-KW"/>
</dbReference>
<dbReference type="InterPro" id="IPR029058">
    <property type="entry name" value="AB_hydrolase_fold"/>
</dbReference>
<reference evidence="4" key="2">
    <citation type="submission" date="2018-03" db="EMBL/GenBank/DDBJ databases">
        <authorList>
            <person name="Derbyshire K."/>
            <person name="Gray T.A."/>
            <person name="Champion M."/>
        </authorList>
    </citation>
    <scope>NUCLEOTIDE SEQUENCE [LARGE SCALE GENOMIC DNA]</scope>
    <source>
        <strain evidence="4">MKD8</strain>
    </source>
</reference>
<dbReference type="PANTHER" id="PTHR43798:SF31">
    <property type="entry name" value="AB HYDROLASE SUPERFAMILY PROTEIN YCLE"/>
    <property type="match status" value="1"/>
</dbReference>
<keyword evidence="3" id="KW-0560">Oxidoreductase</keyword>
<gene>
    <name evidence="3" type="ORF">D806_013250</name>
</gene>
<dbReference type="EMBL" id="CP027541">
    <property type="protein sequence ID" value="AWT52313.1"/>
    <property type="molecule type" value="Genomic_DNA"/>
</dbReference>
<dbReference type="Pfam" id="PF00561">
    <property type="entry name" value="Abhydrolase_1"/>
    <property type="match status" value="1"/>
</dbReference>
<dbReference type="SUPFAM" id="SSF53474">
    <property type="entry name" value="alpha/beta-Hydrolases"/>
    <property type="match status" value="1"/>
</dbReference>